<evidence type="ECO:0000313" key="1">
    <source>
        <dbReference type="EMBL" id="GAF85212.1"/>
    </source>
</evidence>
<accession>X0TAI8</accession>
<dbReference type="EMBL" id="BARS01002437">
    <property type="protein sequence ID" value="GAF85212.1"/>
    <property type="molecule type" value="Genomic_DNA"/>
</dbReference>
<dbReference type="Gene3D" id="3.40.50.150">
    <property type="entry name" value="Vaccinia Virus protein VP39"/>
    <property type="match status" value="1"/>
</dbReference>
<comment type="caution">
    <text evidence="1">The sequence shown here is derived from an EMBL/GenBank/DDBJ whole genome shotgun (WGS) entry which is preliminary data.</text>
</comment>
<proteinExistence type="predicted"/>
<protein>
    <submittedName>
        <fullName evidence="1">Uncharacterized protein</fullName>
    </submittedName>
</protein>
<sequence length="54" mass="6322">LELDKKKVKFLMSNAKVDLVTDHFKDYKCDDIQARRAINSKNPESTTTEVFIYN</sequence>
<name>X0TAI8_9ZZZZ</name>
<dbReference type="AlphaFoldDB" id="X0TAI8"/>
<feature type="non-terminal residue" evidence="1">
    <location>
        <position position="1"/>
    </location>
</feature>
<organism evidence="1">
    <name type="scientific">marine sediment metagenome</name>
    <dbReference type="NCBI Taxonomy" id="412755"/>
    <lineage>
        <taxon>unclassified sequences</taxon>
        <taxon>metagenomes</taxon>
        <taxon>ecological metagenomes</taxon>
    </lineage>
</organism>
<reference evidence="1" key="1">
    <citation type="journal article" date="2014" name="Front. Microbiol.">
        <title>High frequency of phylogenetically diverse reductive dehalogenase-homologous genes in deep subseafloor sedimentary metagenomes.</title>
        <authorList>
            <person name="Kawai M."/>
            <person name="Futagami T."/>
            <person name="Toyoda A."/>
            <person name="Takaki Y."/>
            <person name="Nishi S."/>
            <person name="Hori S."/>
            <person name="Arai W."/>
            <person name="Tsubouchi T."/>
            <person name="Morono Y."/>
            <person name="Uchiyama I."/>
            <person name="Ito T."/>
            <person name="Fujiyama A."/>
            <person name="Inagaki F."/>
            <person name="Takami H."/>
        </authorList>
    </citation>
    <scope>NUCLEOTIDE SEQUENCE</scope>
    <source>
        <strain evidence="1">Expedition CK06-06</strain>
    </source>
</reference>
<gene>
    <name evidence="1" type="ORF">S01H1_04638</name>
</gene>
<dbReference type="InterPro" id="IPR029063">
    <property type="entry name" value="SAM-dependent_MTases_sf"/>
</dbReference>